<evidence type="ECO:0000313" key="3">
    <source>
        <dbReference type="EMBL" id="KAF9530069.1"/>
    </source>
</evidence>
<feature type="transmembrane region" description="Helical" evidence="1">
    <location>
        <begin position="36"/>
        <end position="61"/>
    </location>
</feature>
<organism evidence="3 4">
    <name type="scientific">Crepidotus variabilis</name>
    <dbReference type="NCBI Taxonomy" id="179855"/>
    <lineage>
        <taxon>Eukaryota</taxon>
        <taxon>Fungi</taxon>
        <taxon>Dikarya</taxon>
        <taxon>Basidiomycota</taxon>
        <taxon>Agaricomycotina</taxon>
        <taxon>Agaricomycetes</taxon>
        <taxon>Agaricomycetidae</taxon>
        <taxon>Agaricales</taxon>
        <taxon>Agaricineae</taxon>
        <taxon>Crepidotaceae</taxon>
        <taxon>Crepidotus</taxon>
    </lineage>
</organism>
<feature type="transmembrane region" description="Helical" evidence="1">
    <location>
        <begin position="193"/>
        <end position="213"/>
    </location>
</feature>
<dbReference type="EMBL" id="MU157842">
    <property type="protein sequence ID" value="KAF9530069.1"/>
    <property type="molecule type" value="Genomic_DNA"/>
</dbReference>
<proteinExistence type="predicted"/>
<protein>
    <recommendedName>
        <fullName evidence="2">DUF6533 domain-containing protein</fullName>
    </recommendedName>
</protein>
<dbReference type="Proteomes" id="UP000807306">
    <property type="component" value="Unassembled WGS sequence"/>
</dbReference>
<evidence type="ECO:0000256" key="1">
    <source>
        <dbReference type="SAM" id="Phobius"/>
    </source>
</evidence>
<keyword evidence="1" id="KW-1133">Transmembrane helix</keyword>
<evidence type="ECO:0000313" key="4">
    <source>
        <dbReference type="Proteomes" id="UP000807306"/>
    </source>
</evidence>
<reference evidence="3" key="1">
    <citation type="submission" date="2020-11" db="EMBL/GenBank/DDBJ databases">
        <authorList>
            <consortium name="DOE Joint Genome Institute"/>
            <person name="Ahrendt S."/>
            <person name="Riley R."/>
            <person name="Andreopoulos W."/>
            <person name="Labutti K."/>
            <person name="Pangilinan J."/>
            <person name="Ruiz-Duenas F.J."/>
            <person name="Barrasa J.M."/>
            <person name="Sanchez-Garcia M."/>
            <person name="Camarero S."/>
            <person name="Miyauchi S."/>
            <person name="Serrano A."/>
            <person name="Linde D."/>
            <person name="Babiker R."/>
            <person name="Drula E."/>
            <person name="Ayuso-Fernandez I."/>
            <person name="Pacheco R."/>
            <person name="Padilla G."/>
            <person name="Ferreira P."/>
            <person name="Barriuso J."/>
            <person name="Kellner H."/>
            <person name="Castanera R."/>
            <person name="Alfaro M."/>
            <person name="Ramirez L."/>
            <person name="Pisabarro A.G."/>
            <person name="Kuo A."/>
            <person name="Tritt A."/>
            <person name="Lipzen A."/>
            <person name="He G."/>
            <person name="Yan M."/>
            <person name="Ng V."/>
            <person name="Cullen D."/>
            <person name="Martin F."/>
            <person name="Rosso M.-N."/>
            <person name="Henrissat B."/>
            <person name="Hibbett D."/>
            <person name="Martinez A.T."/>
            <person name="Grigoriev I.V."/>
        </authorList>
    </citation>
    <scope>NUCLEOTIDE SEQUENCE</scope>
    <source>
        <strain evidence="3">CBS 506.95</strain>
    </source>
</reference>
<accession>A0A9P6EJG8</accession>
<feature type="domain" description="DUF6533" evidence="2">
    <location>
        <begin position="7"/>
        <end position="52"/>
    </location>
</feature>
<feature type="transmembrane region" description="Helical" evidence="1">
    <location>
        <begin position="150"/>
        <end position="172"/>
    </location>
</feature>
<dbReference type="OrthoDB" id="2958007at2759"/>
<keyword evidence="1" id="KW-0472">Membrane</keyword>
<feature type="transmembrane region" description="Helical" evidence="1">
    <location>
        <begin position="107"/>
        <end position="130"/>
    </location>
</feature>
<sequence>MADPKTYATVVSLGILCYDYFLTLPQEVNLIWSRRFTLGTLLFFVCRYLPFVDIPISLHVYTSTKLTAAGCHSLVIVCNSIQVVGIGTAEVILLLRTIAIWERNPYVIFGIVLLFLTSFGASCVFTTLYLLTIQFSKSHARACNAYNVHWIVLLDYVVILVIETVVILLTLVKAIQHLRASTSSWLYHLYQRGLVYFIFIFITSLSNIIIPVFAEDTNKLALTDFQRVLHSVLCSRVILLILQQKSEYDSRELRASHRADTPILGRFVQTALDLDSFMIPDEQYQQYHTETLRIV</sequence>
<dbReference type="InterPro" id="IPR045340">
    <property type="entry name" value="DUF6533"/>
</dbReference>
<keyword evidence="1" id="KW-0812">Transmembrane</keyword>
<evidence type="ECO:0000259" key="2">
    <source>
        <dbReference type="Pfam" id="PF20151"/>
    </source>
</evidence>
<gene>
    <name evidence="3" type="ORF">CPB83DRAFT_199001</name>
</gene>
<name>A0A9P6EJG8_9AGAR</name>
<feature type="transmembrane region" description="Helical" evidence="1">
    <location>
        <begin position="73"/>
        <end position="95"/>
    </location>
</feature>
<keyword evidence="4" id="KW-1185">Reference proteome</keyword>
<comment type="caution">
    <text evidence="3">The sequence shown here is derived from an EMBL/GenBank/DDBJ whole genome shotgun (WGS) entry which is preliminary data.</text>
</comment>
<dbReference type="AlphaFoldDB" id="A0A9P6EJG8"/>
<dbReference type="Pfam" id="PF20151">
    <property type="entry name" value="DUF6533"/>
    <property type="match status" value="1"/>
</dbReference>